<keyword evidence="1" id="KW-0812">Transmembrane</keyword>
<dbReference type="KEGG" id="cfem:HCR03_04600"/>
<dbReference type="Proteomes" id="UP000515909">
    <property type="component" value="Chromosome"/>
</dbReference>
<organism evidence="2 3">
    <name type="scientific">Caproicibacter fermentans</name>
    <dbReference type="NCBI Taxonomy" id="2576756"/>
    <lineage>
        <taxon>Bacteria</taxon>
        <taxon>Bacillati</taxon>
        <taxon>Bacillota</taxon>
        <taxon>Clostridia</taxon>
        <taxon>Eubacteriales</taxon>
        <taxon>Acutalibacteraceae</taxon>
        <taxon>Caproicibacter</taxon>
    </lineage>
</organism>
<keyword evidence="1" id="KW-1133">Transmembrane helix</keyword>
<name>A0A7G8TD57_9FIRM</name>
<dbReference type="AlphaFoldDB" id="A0A7G8TD57"/>
<feature type="transmembrane region" description="Helical" evidence="1">
    <location>
        <begin position="21"/>
        <end position="40"/>
    </location>
</feature>
<reference evidence="2 3" key="1">
    <citation type="submission" date="2020-08" db="EMBL/GenBank/DDBJ databases">
        <title>The isolate Caproiciproducens sp. 7D4C2 produces n-caproate at mildly acidic conditions from hexoses: genome and rBOX comparison with related strains and chain-elongating bacteria.</title>
        <authorList>
            <person name="Esquivel-Elizondo S."/>
            <person name="Bagci C."/>
            <person name="Temovska M."/>
            <person name="Jeon B.S."/>
            <person name="Bessarab I."/>
            <person name="Williams R.B.H."/>
            <person name="Huson D.H."/>
            <person name="Angenent L.T."/>
        </authorList>
    </citation>
    <scope>NUCLEOTIDE SEQUENCE [LARGE SCALE GENOMIC DNA]</scope>
    <source>
        <strain evidence="2 3">7D4C2</strain>
    </source>
</reference>
<dbReference type="Pfam" id="PF14208">
    <property type="entry name" value="DUF4320"/>
    <property type="match status" value="1"/>
</dbReference>
<evidence type="ECO:0000256" key="1">
    <source>
        <dbReference type="SAM" id="Phobius"/>
    </source>
</evidence>
<dbReference type="InterPro" id="IPR025469">
    <property type="entry name" value="DUF4320"/>
</dbReference>
<evidence type="ECO:0000313" key="2">
    <source>
        <dbReference type="EMBL" id="QNK41548.1"/>
    </source>
</evidence>
<evidence type="ECO:0000313" key="3">
    <source>
        <dbReference type="Proteomes" id="UP000515909"/>
    </source>
</evidence>
<accession>A0A7G8TD57</accession>
<proteinExistence type="predicted"/>
<dbReference type="EMBL" id="CP060286">
    <property type="protein sequence ID" value="QNK41548.1"/>
    <property type="molecule type" value="Genomic_DNA"/>
</dbReference>
<gene>
    <name evidence="2" type="ORF">HCR03_04600</name>
</gene>
<sequence>MSQVKFLKSSRGEATIDATTVLLASLVVIAVFLFHLYPVFLAKQDLNTYAQELCRTAEISGRVGQETTDRERELTDNTGLSPKIEWSDTGKIQLGDTVAVTCTVTKNIGLFAGLGSIPIPISAKASGRSEVYWKK</sequence>
<protein>
    <submittedName>
        <fullName evidence="2">DUF4320 family protein</fullName>
    </submittedName>
</protein>
<keyword evidence="1" id="KW-0472">Membrane</keyword>